<gene>
    <name evidence="1" type="ORF">LSALG_LOCUS32798</name>
</gene>
<protein>
    <submittedName>
        <fullName evidence="1">Uncharacterized protein</fullName>
    </submittedName>
</protein>
<name>A0AA35ZJK6_LACSI</name>
<accession>A0AA35ZJK6</accession>
<dbReference type="Proteomes" id="UP001177003">
    <property type="component" value="Chromosome 7"/>
</dbReference>
<organism evidence="1 2">
    <name type="scientific">Lactuca saligna</name>
    <name type="common">Willowleaf lettuce</name>
    <dbReference type="NCBI Taxonomy" id="75948"/>
    <lineage>
        <taxon>Eukaryota</taxon>
        <taxon>Viridiplantae</taxon>
        <taxon>Streptophyta</taxon>
        <taxon>Embryophyta</taxon>
        <taxon>Tracheophyta</taxon>
        <taxon>Spermatophyta</taxon>
        <taxon>Magnoliopsida</taxon>
        <taxon>eudicotyledons</taxon>
        <taxon>Gunneridae</taxon>
        <taxon>Pentapetalae</taxon>
        <taxon>asterids</taxon>
        <taxon>campanulids</taxon>
        <taxon>Asterales</taxon>
        <taxon>Asteraceae</taxon>
        <taxon>Cichorioideae</taxon>
        <taxon>Cichorieae</taxon>
        <taxon>Lactucinae</taxon>
        <taxon>Lactuca</taxon>
    </lineage>
</organism>
<dbReference type="EMBL" id="OX465083">
    <property type="protein sequence ID" value="CAI9293789.1"/>
    <property type="molecule type" value="Genomic_DNA"/>
</dbReference>
<proteinExistence type="predicted"/>
<reference evidence="1" key="1">
    <citation type="submission" date="2023-04" db="EMBL/GenBank/DDBJ databases">
        <authorList>
            <person name="Vijverberg K."/>
            <person name="Xiong W."/>
            <person name="Schranz E."/>
        </authorList>
    </citation>
    <scope>NUCLEOTIDE SEQUENCE</scope>
</reference>
<evidence type="ECO:0000313" key="1">
    <source>
        <dbReference type="EMBL" id="CAI9293789.1"/>
    </source>
</evidence>
<sequence>MLDQSFTRISVTILKISSGNHLTNNNSMGNPKSPKQRANTIRSLGSQANTIVVTPISFYLQKNELEGNSLGTSMQFDTFGFTVAEVARKQVEKGKNERCLIDAEIGMASWSLNKEFKNWFTFWMVRWVSLLMMLRRTACASSYHQKQPLINQHVPLRVTIEAMAKAFGVTVDFIDLGKQGAVTIHCSREASLQDQQSSRCFGNQPPRCKECSLSNLSIVIL</sequence>
<keyword evidence="2" id="KW-1185">Reference proteome</keyword>
<evidence type="ECO:0000313" key="2">
    <source>
        <dbReference type="Proteomes" id="UP001177003"/>
    </source>
</evidence>
<dbReference type="AlphaFoldDB" id="A0AA35ZJK6"/>